<proteinExistence type="predicted"/>
<dbReference type="SUPFAM" id="SSF56219">
    <property type="entry name" value="DNase I-like"/>
    <property type="match status" value="1"/>
</dbReference>
<dbReference type="SUPFAM" id="SSF56672">
    <property type="entry name" value="DNA/RNA polymerases"/>
    <property type="match status" value="1"/>
</dbReference>
<dbReference type="Gene3D" id="3.60.10.10">
    <property type="entry name" value="Endonuclease/exonuclease/phosphatase"/>
    <property type="match status" value="1"/>
</dbReference>
<sequence>MDVAIIDCTEQYIHCQVTPKSPVIATTYYITAVYASNTFSERLSLWNSLIRLSGSMQASSWCIGGDFNEVRYNSEKLGGRPIHSRRVRKFNNCILSCSLEDLKSTGHTLSWNNQQENRICCRLDRIMANPTFFAAFPYAVVHYLPSGPSDHAALRLQHCPPIPTGPQPFRYFEMWETHPQFAQVVEEAWQQTVNGSPLFQLVNRLSNVKAALKVWNKNVFGNIQNHIRNSREILESAQLILHGDPLNSELIKAETTARMQYQSVLKTEEGFLRQKSRQQWLQLGDKNSKYFYASIKARSSRNTISCLRTTGGDLCTDPTFIKDSIVSYFTELLNRESGRQVSPLCFPRNISMSQNDMLTENITVEEVKLAVFSLKALSSPGPDGFPARFYQRFWLQISDDLLLAIQHFFEHGYLLRQISNSFISLIPKTANAESLDGYRPISLCNTLYKIITKIMATRLQKSLPSIISPHQTAFVKGRKTPYGRIGSSYVIYADLIYGITPHHRIAPVHGNKSSSPGGGLLEGFDILYLRGKPSIFGRIRGSMVAA</sequence>
<accession>A0AAV9FAY3</accession>
<comment type="caution">
    <text evidence="1">The sequence shown here is derived from an EMBL/GenBank/DDBJ whole genome shotgun (WGS) entry which is preliminary data.</text>
</comment>
<evidence type="ECO:0000313" key="2">
    <source>
        <dbReference type="Proteomes" id="UP001180020"/>
    </source>
</evidence>
<gene>
    <name evidence="1" type="ORF">QJS10_CPA03g01344</name>
</gene>
<reference evidence="1" key="2">
    <citation type="submission" date="2023-06" db="EMBL/GenBank/DDBJ databases">
        <authorList>
            <person name="Ma L."/>
            <person name="Liu K.-W."/>
            <person name="Li Z."/>
            <person name="Hsiao Y.-Y."/>
            <person name="Qi Y."/>
            <person name="Fu T."/>
            <person name="Tang G."/>
            <person name="Zhang D."/>
            <person name="Sun W.-H."/>
            <person name="Liu D.-K."/>
            <person name="Li Y."/>
            <person name="Chen G.-Z."/>
            <person name="Liu X.-D."/>
            <person name="Liao X.-Y."/>
            <person name="Jiang Y.-T."/>
            <person name="Yu X."/>
            <person name="Hao Y."/>
            <person name="Huang J."/>
            <person name="Zhao X.-W."/>
            <person name="Ke S."/>
            <person name="Chen Y.-Y."/>
            <person name="Wu W.-L."/>
            <person name="Hsu J.-L."/>
            <person name="Lin Y.-F."/>
            <person name="Huang M.-D."/>
            <person name="Li C.-Y."/>
            <person name="Huang L."/>
            <person name="Wang Z.-W."/>
            <person name="Zhao X."/>
            <person name="Zhong W.-Y."/>
            <person name="Peng D.-H."/>
            <person name="Ahmad S."/>
            <person name="Lan S."/>
            <person name="Zhang J.-S."/>
            <person name="Tsai W.-C."/>
            <person name="Van De Peer Y."/>
            <person name="Liu Z.-J."/>
        </authorList>
    </citation>
    <scope>NUCLEOTIDE SEQUENCE</scope>
    <source>
        <strain evidence="1">CP</strain>
        <tissue evidence="1">Leaves</tissue>
    </source>
</reference>
<dbReference type="InterPro" id="IPR043502">
    <property type="entry name" value="DNA/RNA_pol_sf"/>
</dbReference>
<evidence type="ECO:0008006" key="3">
    <source>
        <dbReference type="Google" id="ProtNLM"/>
    </source>
</evidence>
<dbReference type="AlphaFoldDB" id="A0AAV9FAY3"/>
<keyword evidence="2" id="KW-1185">Reference proteome</keyword>
<dbReference type="PANTHER" id="PTHR33710">
    <property type="entry name" value="BNAC02G09200D PROTEIN"/>
    <property type="match status" value="1"/>
</dbReference>
<dbReference type="EMBL" id="JAUJYO010000003">
    <property type="protein sequence ID" value="KAK1321772.1"/>
    <property type="molecule type" value="Genomic_DNA"/>
</dbReference>
<dbReference type="InterPro" id="IPR036691">
    <property type="entry name" value="Endo/exonu/phosph_ase_sf"/>
</dbReference>
<dbReference type="Proteomes" id="UP001180020">
    <property type="component" value="Unassembled WGS sequence"/>
</dbReference>
<reference evidence="1" key="1">
    <citation type="journal article" date="2023" name="Nat. Commun.">
        <title>Diploid and tetraploid genomes of Acorus and the evolution of monocots.</title>
        <authorList>
            <person name="Ma L."/>
            <person name="Liu K.W."/>
            <person name="Li Z."/>
            <person name="Hsiao Y.Y."/>
            <person name="Qi Y."/>
            <person name="Fu T."/>
            <person name="Tang G.D."/>
            <person name="Zhang D."/>
            <person name="Sun W.H."/>
            <person name="Liu D.K."/>
            <person name="Li Y."/>
            <person name="Chen G.Z."/>
            <person name="Liu X.D."/>
            <person name="Liao X.Y."/>
            <person name="Jiang Y.T."/>
            <person name="Yu X."/>
            <person name="Hao Y."/>
            <person name="Huang J."/>
            <person name="Zhao X.W."/>
            <person name="Ke S."/>
            <person name="Chen Y.Y."/>
            <person name="Wu W.L."/>
            <person name="Hsu J.L."/>
            <person name="Lin Y.F."/>
            <person name="Huang M.D."/>
            <person name="Li C.Y."/>
            <person name="Huang L."/>
            <person name="Wang Z.W."/>
            <person name="Zhao X."/>
            <person name="Zhong W.Y."/>
            <person name="Peng D.H."/>
            <person name="Ahmad S."/>
            <person name="Lan S."/>
            <person name="Zhang J.S."/>
            <person name="Tsai W.C."/>
            <person name="Van de Peer Y."/>
            <person name="Liu Z.J."/>
        </authorList>
    </citation>
    <scope>NUCLEOTIDE SEQUENCE</scope>
    <source>
        <strain evidence="1">CP</strain>
    </source>
</reference>
<dbReference type="PANTHER" id="PTHR33710:SF71">
    <property type="entry name" value="ENDONUCLEASE_EXONUCLEASE_PHOSPHATASE DOMAIN-CONTAINING PROTEIN"/>
    <property type="match status" value="1"/>
</dbReference>
<name>A0AAV9FAY3_ACOCL</name>
<protein>
    <recommendedName>
        <fullName evidence="3">Reverse transcriptase domain-containing protein</fullName>
    </recommendedName>
</protein>
<organism evidence="1 2">
    <name type="scientific">Acorus calamus</name>
    <name type="common">Sweet flag</name>
    <dbReference type="NCBI Taxonomy" id="4465"/>
    <lineage>
        <taxon>Eukaryota</taxon>
        <taxon>Viridiplantae</taxon>
        <taxon>Streptophyta</taxon>
        <taxon>Embryophyta</taxon>
        <taxon>Tracheophyta</taxon>
        <taxon>Spermatophyta</taxon>
        <taxon>Magnoliopsida</taxon>
        <taxon>Liliopsida</taxon>
        <taxon>Acoraceae</taxon>
        <taxon>Acorus</taxon>
    </lineage>
</organism>
<evidence type="ECO:0000313" key="1">
    <source>
        <dbReference type="EMBL" id="KAK1321772.1"/>
    </source>
</evidence>